<dbReference type="GO" id="GO:0008765">
    <property type="term" value="F:UDP-N-acetylmuramoylalanyl-D-glutamate-2,6-diaminopimelate ligase activity"/>
    <property type="evidence" value="ECO:0007669"/>
    <property type="project" value="UniProtKB-UniRule"/>
</dbReference>
<feature type="binding site" evidence="7">
    <location>
        <position position="458"/>
    </location>
    <ligand>
        <name>meso-2,6-diaminopimelate</name>
        <dbReference type="ChEBI" id="CHEBI:57791"/>
    </ligand>
</feature>
<feature type="binding site" evidence="7">
    <location>
        <begin position="106"/>
        <end position="112"/>
    </location>
    <ligand>
        <name>ATP</name>
        <dbReference type="ChEBI" id="CHEBI:30616"/>
    </ligand>
</feature>
<dbReference type="GO" id="GO:0071555">
    <property type="term" value="P:cell wall organization"/>
    <property type="evidence" value="ECO:0007669"/>
    <property type="project" value="UniProtKB-KW"/>
</dbReference>
<dbReference type="RefSeq" id="WP_222404318.1">
    <property type="nucleotide sequence ID" value="NZ_JAHVKP010000001.1"/>
</dbReference>
<dbReference type="NCBIfam" id="NF001126">
    <property type="entry name" value="PRK00139.1-4"/>
    <property type="match status" value="1"/>
</dbReference>
<keyword evidence="7" id="KW-0963">Cytoplasm</keyword>
<dbReference type="Gene3D" id="3.40.1190.10">
    <property type="entry name" value="Mur-like, catalytic domain"/>
    <property type="match status" value="1"/>
</dbReference>
<dbReference type="Gene3D" id="3.90.190.20">
    <property type="entry name" value="Mur ligase, C-terminal domain"/>
    <property type="match status" value="1"/>
</dbReference>
<evidence type="ECO:0000256" key="5">
    <source>
        <dbReference type="ARBA" id="ARBA00023306"/>
    </source>
</evidence>
<dbReference type="GO" id="GO:0000287">
    <property type="term" value="F:magnesium ion binding"/>
    <property type="evidence" value="ECO:0007669"/>
    <property type="project" value="UniProtKB-UniRule"/>
</dbReference>
<feature type="binding site" evidence="7">
    <location>
        <position position="454"/>
    </location>
    <ligand>
        <name>meso-2,6-diaminopimelate</name>
        <dbReference type="ChEBI" id="CHEBI:57791"/>
    </ligand>
</feature>
<keyword evidence="7" id="KW-0460">Magnesium</keyword>
<comment type="catalytic activity">
    <reaction evidence="7">
        <text>UDP-N-acetyl-alpha-D-muramoyl-L-alanyl-D-glutamate + meso-2,6-diaminopimelate + ATP = UDP-N-acetyl-alpha-D-muramoyl-L-alanyl-gamma-D-glutamyl-meso-2,6-diaminopimelate + ADP + phosphate + H(+)</text>
        <dbReference type="Rhea" id="RHEA:23676"/>
        <dbReference type="ChEBI" id="CHEBI:15378"/>
        <dbReference type="ChEBI" id="CHEBI:30616"/>
        <dbReference type="ChEBI" id="CHEBI:43474"/>
        <dbReference type="ChEBI" id="CHEBI:57791"/>
        <dbReference type="ChEBI" id="CHEBI:83900"/>
        <dbReference type="ChEBI" id="CHEBI:83905"/>
        <dbReference type="ChEBI" id="CHEBI:456216"/>
        <dbReference type="EC" id="6.3.2.13"/>
    </reaction>
</comment>
<evidence type="ECO:0000256" key="8">
    <source>
        <dbReference type="RuleBase" id="RU004135"/>
    </source>
</evidence>
<comment type="subcellular location">
    <subcellularLocation>
        <location evidence="7 8">Cytoplasm</location>
    </subcellularLocation>
</comment>
<dbReference type="SUPFAM" id="SSF63418">
    <property type="entry name" value="MurE/MurF N-terminal domain"/>
    <property type="match status" value="1"/>
</dbReference>
<comment type="pathway">
    <text evidence="7 8">Cell wall biogenesis; peptidoglycan biosynthesis.</text>
</comment>
<dbReference type="EMBL" id="JAHVKP010000001">
    <property type="protein sequence ID" value="MBY6217119.1"/>
    <property type="molecule type" value="Genomic_DNA"/>
</dbReference>
<dbReference type="InterPro" id="IPR004101">
    <property type="entry name" value="Mur_ligase_C"/>
</dbReference>
<comment type="PTM">
    <text evidence="7">Carboxylation is probably crucial for Mg(2+) binding and, consequently, for the gamma-phosphate positioning of ATP.</text>
</comment>
<dbReference type="GO" id="GO:0051301">
    <property type="term" value="P:cell division"/>
    <property type="evidence" value="ECO:0007669"/>
    <property type="project" value="UniProtKB-KW"/>
</dbReference>
<feature type="domain" description="Mur ligase central" evidence="11">
    <location>
        <begin position="104"/>
        <end position="309"/>
    </location>
</feature>
<feature type="domain" description="Mur ligase C-terminal" evidence="10">
    <location>
        <begin position="332"/>
        <end position="456"/>
    </location>
</feature>
<dbReference type="SUPFAM" id="SSF53244">
    <property type="entry name" value="MurD-like peptide ligases, peptide-binding domain"/>
    <property type="match status" value="1"/>
</dbReference>
<dbReference type="GO" id="GO:0009252">
    <property type="term" value="P:peptidoglycan biosynthetic process"/>
    <property type="evidence" value="ECO:0007669"/>
    <property type="project" value="UniProtKB-UniRule"/>
</dbReference>
<comment type="caution">
    <text evidence="7">Lacks conserved residue(s) required for the propagation of feature annotation.</text>
</comment>
<evidence type="ECO:0000256" key="2">
    <source>
        <dbReference type="ARBA" id="ARBA00022618"/>
    </source>
</evidence>
<dbReference type="InterPro" id="IPR035911">
    <property type="entry name" value="MurE/MurF_N"/>
</dbReference>
<dbReference type="Pfam" id="PF02875">
    <property type="entry name" value="Mur_ligase_C"/>
    <property type="match status" value="1"/>
</dbReference>
<dbReference type="GO" id="GO:0005524">
    <property type="term" value="F:ATP binding"/>
    <property type="evidence" value="ECO:0007669"/>
    <property type="project" value="UniProtKB-UniRule"/>
</dbReference>
<dbReference type="InterPro" id="IPR036565">
    <property type="entry name" value="Mur-like_cat_sf"/>
</dbReference>
<dbReference type="NCBIfam" id="TIGR01085">
    <property type="entry name" value="murE"/>
    <property type="match status" value="1"/>
</dbReference>
<evidence type="ECO:0000256" key="6">
    <source>
        <dbReference type="ARBA" id="ARBA00023316"/>
    </source>
</evidence>
<dbReference type="Gene3D" id="3.40.1390.10">
    <property type="entry name" value="MurE/MurF, N-terminal domain"/>
    <property type="match status" value="1"/>
</dbReference>
<evidence type="ECO:0000313" key="13">
    <source>
        <dbReference type="Proteomes" id="UP000824927"/>
    </source>
</evidence>
<dbReference type="SUPFAM" id="SSF53623">
    <property type="entry name" value="MurD-like peptide ligases, catalytic domain"/>
    <property type="match status" value="1"/>
</dbReference>
<organism evidence="12 13">
    <name type="scientific">Qipengyuania aquimaris</name>
    <dbReference type="NCBI Taxonomy" id="255984"/>
    <lineage>
        <taxon>Bacteria</taxon>
        <taxon>Pseudomonadati</taxon>
        <taxon>Pseudomonadota</taxon>
        <taxon>Alphaproteobacteria</taxon>
        <taxon>Sphingomonadales</taxon>
        <taxon>Erythrobacteraceae</taxon>
        <taxon>Qipengyuania</taxon>
    </lineage>
</organism>
<evidence type="ECO:0000256" key="7">
    <source>
        <dbReference type="HAMAP-Rule" id="MF_00208"/>
    </source>
</evidence>
<proteinExistence type="inferred from homology"/>
<dbReference type="GO" id="GO:0005737">
    <property type="term" value="C:cytoplasm"/>
    <property type="evidence" value="ECO:0007669"/>
    <property type="project" value="UniProtKB-SubCell"/>
</dbReference>
<comment type="function">
    <text evidence="7">Catalyzes the addition of meso-diaminopimelic acid to the nucleotide precursor UDP-N-acetylmuramoyl-L-alanyl-D-glutamate (UMAG) in the biosynthesis of bacterial cell-wall peptidoglycan.</text>
</comment>
<reference evidence="12" key="1">
    <citation type="submission" date="2021-06" db="EMBL/GenBank/DDBJ databases">
        <title>50 bacteria genomes isolated from Dapeng, Shenzhen, China.</title>
        <authorList>
            <person name="Zheng W."/>
            <person name="Yu S."/>
            <person name="Huang Y."/>
        </authorList>
    </citation>
    <scope>NUCLEOTIDE SEQUENCE</scope>
    <source>
        <strain evidence="12">DP4N28-2</strain>
    </source>
</reference>
<comment type="similarity">
    <text evidence="1 7">Belongs to the MurCDEF family. MurE subfamily.</text>
</comment>
<feature type="binding site" evidence="7">
    <location>
        <position position="382"/>
    </location>
    <ligand>
        <name>meso-2,6-diaminopimelate</name>
        <dbReference type="ChEBI" id="CHEBI:57791"/>
    </ligand>
</feature>
<keyword evidence="7 12" id="KW-0436">Ligase</keyword>
<keyword evidence="7" id="KW-0547">Nucleotide-binding</keyword>
<feature type="binding site" evidence="7">
    <location>
        <begin position="148"/>
        <end position="149"/>
    </location>
    <ligand>
        <name>UDP-N-acetyl-alpha-D-muramoyl-L-alanyl-D-glutamate</name>
        <dbReference type="ChEBI" id="CHEBI:83900"/>
    </ligand>
</feature>
<evidence type="ECO:0000256" key="4">
    <source>
        <dbReference type="ARBA" id="ARBA00022984"/>
    </source>
</evidence>
<accession>A0A9Q3XC60</accession>
<dbReference type="InterPro" id="IPR005761">
    <property type="entry name" value="UDP-N-AcMur-Glu-dNH2Pim_ligase"/>
</dbReference>
<gene>
    <name evidence="7" type="primary">murE</name>
    <name evidence="12" type="ORF">KUV31_02065</name>
</gene>
<dbReference type="AlphaFoldDB" id="A0A9Q3XC60"/>
<feature type="short sequence motif" description="Meso-diaminopimelate recognition motif" evidence="7">
    <location>
        <begin position="406"/>
        <end position="409"/>
    </location>
</feature>
<evidence type="ECO:0000313" key="12">
    <source>
        <dbReference type="EMBL" id="MBY6217119.1"/>
    </source>
</evidence>
<comment type="caution">
    <text evidence="12">The sequence shown here is derived from an EMBL/GenBank/DDBJ whole genome shotgun (WGS) entry which is preliminary data.</text>
</comment>
<evidence type="ECO:0000256" key="1">
    <source>
        <dbReference type="ARBA" id="ARBA00005898"/>
    </source>
</evidence>
<keyword evidence="7" id="KW-0067">ATP-binding</keyword>
<evidence type="ECO:0000259" key="9">
    <source>
        <dbReference type="Pfam" id="PF01225"/>
    </source>
</evidence>
<dbReference type="InterPro" id="IPR036615">
    <property type="entry name" value="Mur_ligase_C_dom_sf"/>
</dbReference>
<feature type="binding site" evidence="7">
    <location>
        <position position="183"/>
    </location>
    <ligand>
        <name>UDP-N-acetyl-alpha-D-muramoyl-L-alanyl-D-glutamate</name>
        <dbReference type="ChEBI" id="CHEBI:83900"/>
    </ligand>
</feature>
<dbReference type="EC" id="6.3.2.13" evidence="7"/>
<evidence type="ECO:0000256" key="3">
    <source>
        <dbReference type="ARBA" id="ARBA00022960"/>
    </source>
</evidence>
<keyword evidence="4 7" id="KW-0573">Peptidoglycan synthesis</keyword>
<feature type="binding site" evidence="7">
    <location>
        <position position="175"/>
    </location>
    <ligand>
        <name>UDP-N-acetyl-alpha-D-muramoyl-L-alanyl-D-glutamate</name>
        <dbReference type="ChEBI" id="CHEBI:83900"/>
    </ligand>
</feature>
<keyword evidence="2 7" id="KW-0132">Cell division</keyword>
<dbReference type="HAMAP" id="MF_00208">
    <property type="entry name" value="MurE"/>
    <property type="match status" value="1"/>
</dbReference>
<dbReference type="Proteomes" id="UP000824927">
    <property type="component" value="Unassembled WGS sequence"/>
</dbReference>
<sequence length="492" mass="51815">MKLSKLCAQAGIACPGGGEVNVTGFAIDNRKVAPGTVFGAFQGTKVNGEDFIPAAIEAGAVAVIARAEAEVDGAIHIASDNPRKTFAELAAQFFTPVPEHIVAVTGTNGKTSCVEMTRQIWRMSGERAASIGTLGVTTPDESVSTGLTTPDIVTFLSNMSGLAREGVTHVAYEASSHGLSQYRNEGIPVEAAGFTNFSRDHLDYHADMEDYFAAKMRLFDEVVSDDAIAVIWMGAGDSGWNKRVVEHAENRGLAIMTVGEEGGDIHLSRREPTQLGQSLTVEHAGTERTINLPLIGAYQVSNALVSAGLALASGIDASRVWDAVARLQPVRGRLERAVIAPSGAPVYIDYAHTPDALEAAIAALRPHVSGRLITVFGAGGDRDHGKRAPMGEAAAKASDLVIVTDDNPRGEDPAEIRRQVLEGAPQAREVAGRREAIHAAIAEAGRDDIVLVAGKGHETGQIIGSGENMRVHPFDDVEVARECAALIARGDA</sequence>
<dbReference type="NCBIfam" id="NF001124">
    <property type="entry name" value="PRK00139.1-2"/>
    <property type="match status" value="1"/>
</dbReference>
<feature type="binding site" evidence="7">
    <location>
        <begin position="406"/>
        <end position="409"/>
    </location>
    <ligand>
        <name>meso-2,6-diaminopimelate</name>
        <dbReference type="ChEBI" id="CHEBI:57791"/>
    </ligand>
</feature>
<feature type="binding site" evidence="7">
    <location>
        <position position="181"/>
    </location>
    <ligand>
        <name>UDP-N-acetyl-alpha-D-muramoyl-L-alanyl-D-glutamate</name>
        <dbReference type="ChEBI" id="CHEBI:83900"/>
    </ligand>
</feature>
<keyword evidence="5 7" id="KW-0131">Cell cycle</keyword>
<name>A0A9Q3XC60_9SPHN</name>
<keyword evidence="3 7" id="KW-0133">Cell shape</keyword>
<dbReference type="InterPro" id="IPR000713">
    <property type="entry name" value="Mur_ligase_N"/>
</dbReference>
<evidence type="ECO:0000259" key="10">
    <source>
        <dbReference type="Pfam" id="PF02875"/>
    </source>
</evidence>
<dbReference type="PANTHER" id="PTHR23135:SF4">
    <property type="entry name" value="UDP-N-ACETYLMURAMOYL-L-ALANYL-D-GLUTAMATE--2,6-DIAMINOPIMELATE LIGASE MURE HOMOLOG, CHLOROPLASTIC"/>
    <property type="match status" value="1"/>
</dbReference>
<evidence type="ECO:0000259" key="11">
    <source>
        <dbReference type="Pfam" id="PF08245"/>
    </source>
</evidence>
<protein>
    <recommendedName>
        <fullName evidence="7">UDP-N-acetylmuramoyl-L-alanyl-D-glutamate--2,6-diaminopimelate ligase</fullName>
        <ecNumber evidence="7">6.3.2.13</ecNumber>
    </recommendedName>
    <alternativeName>
        <fullName evidence="7">Meso-A2pm-adding enzyme</fullName>
    </alternativeName>
    <alternativeName>
        <fullName evidence="7">Meso-diaminopimelate-adding enzyme</fullName>
    </alternativeName>
    <alternativeName>
        <fullName evidence="7">UDP-MurNAc-L-Ala-D-Glu:meso-diaminopimelate ligase</fullName>
    </alternativeName>
    <alternativeName>
        <fullName evidence="7">UDP-MurNAc-tripeptide synthetase</fullName>
    </alternativeName>
    <alternativeName>
        <fullName evidence="7">UDP-N-acetylmuramyl-tripeptide synthetase</fullName>
    </alternativeName>
</protein>
<dbReference type="InterPro" id="IPR013221">
    <property type="entry name" value="Mur_ligase_cen"/>
</dbReference>
<feature type="domain" description="Mur ligase N-terminal catalytic" evidence="9">
    <location>
        <begin position="22"/>
        <end position="82"/>
    </location>
</feature>
<dbReference type="PANTHER" id="PTHR23135">
    <property type="entry name" value="MUR LIGASE FAMILY MEMBER"/>
    <property type="match status" value="1"/>
</dbReference>
<dbReference type="GO" id="GO:0008360">
    <property type="term" value="P:regulation of cell shape"/>
    <property type="evidence" value="ECO:0007669"/>
    <property type="project" value="UniProtKB-KW"/>
</dbReference>
<feature type="modified residue" description="N6-carboxylysine" evidence="7">
    <location>
        <position position="215"/>
    </location>
</feature>
<dbReference type="Pfam" id="PF08245">
    <property type="entry name" value="Mur_ligase_M"/>
    <property type="match status" value="1"/>
</dbReference>
<dbReference type="Pfam" id="PF01225">
    <property type="entry name" value="Mur_ligase"/>
    <property type="match status" value="1"/>
</dbReference>
<comment type="cofactor">
    <cofactor evidence="7">
        <name>Mg(2+)</name>
        <dbReference type="ChEBI" id="CHEBI:18420"/>
    </cofactor>
</comment>
<keyword evidence="6 7" id="KW-0961">Cell wall biogenesis/degradation</keyword>